<sequence length="113" mass="11532">MGPARGRGSGVHALLADRTPRDGAAADGCRGHRLRAGLPLLGAIVAAQWPGDLARTRPAGTAFTDEIADSLLINAAIALVAAVLAIATVHTTRTPCEDHAAAPAAQRQKGVER</sequence>
<evidence type="ECO:0000313" key="3">
    <source>
        <dbReference type="EMBL" id="GAA3500844.1"/>
    </source>
</evidence>
<proteinExistence type="predicted"/>
<reference evidence="4" key="1">
    <citation type="journal article" date="2019" name="Int. J. Syst. Evol. Microbiol.">
        <title>The Global Catalogue of Microorganisms (GCM) 10K type strain sequencing project: providing services to taxonomists for standard genome sequencing and annotation.</title>
        <authorList>
            <consortium name="The Broad Institute Genomics Platform"/>
            <consortium name="The Broad Institute Genome Sequencing Center for Infectious Disease"/>
            <person name="Wu L."/>
            <person name="Ma J."/>
        </authorList>
    </citation>
    <scope>NUCLEOTIDE SEQUENCE [LARGE SCALE GENOMIC DNA]</scope>
    <source>
        <strain evidence="4">JCM 4816</strain>
    </source>
</reference>
<keyword evidence="4" id="KW-1185">Reference proteome</keyword>
<keyword evidence="2" id="KW-0812">Transmembrane</keyword>
<feature type="transmembrane region" description="Helical" evidence="2">
    <location>
        <begin position="71"/>
        <end position="89"/>
    </location>
</feature>
<dbReference type="Proteomes" id="UP001501455">
    <property type="component" value="Unassembled WGS sequence"/>
</dbReference>
<evidence type="ECO:0000313" key="4">
    <source>
        <dbReference type="Proteomes" id="UP001501455"/>
    </source>
</evidence>
<evidence type="ECO:0000256" key="2">
    <source>
        <dbReference type="SAM" id="Phobius"/>
    </source>
</evidence>
<name>A0ABP6U1N1_9ACTN</name>
<dbReference type="EMBL" id="BAAAXF010000057">
    <property type="protein sequence ID" value="GAA3500844.1"/>
    <property type="molecule type" value="Genomic_DNA"/>
</dbReference>
<feature type="region of interest" description="Disordered" evidence="1">
    <location>
        <begin position="1"/>
        <end position="26"/>
    </location>
</feature>
<accession>A0ABP6U1N1</accession>
<gene>
    <name evidence="3" type="ORF">GCM10019016_079510</name>
</gene>
<evidence type="ECO:0000256" key="1">
    <source>
        <dbReference type="SAM" id="MobiDB-lite"/>
    </source>
</evidence>
<protein>
    <submittedName>
        <fullName evidence="3">Uncharacterized protein</fullName>
    </submittedName>
</protein>
<keyword evidence="2" id="KW-0472">Membrane</keyword>
<comment type="caution">
    <text evidence="3">The sequence shown here is derived from an EMBL/GenBank/DDBJ whole genome shotgun (WGS) entry which is preliminary data.</text>
</comment>
<organism evidence="3 4">
    <name type="scientific">Streptomyces prasinosporus</name>
    <dbReference type="NCBI Taxonomy" id="68256"/>
    <lineage>
        <taxon>Bacteria</taxon>
        <taxon>Bacillati</taxon>
        <taxon>Actinomycetota</taxon>
        <taxon>Actinomycetes</taxon>
        <taxon>Kitasatosporales</taxon>
        <taxon>Streptomycetaceae</taxon>
        <taxon>Streptomyces</taxon>
        <taxon>Streptomyces albogriseolus group</taxon>
    </lineage>
</organism>
<keyword evidence="2" id="KW-1133">Transmembrane helix</keyword>